<evidence type="ECO:0000313" key="2">
    <source>
        <dbReference type="Proteomes" id="UP000694890"/>
    </source>
</evidence>
<dbReference type="CDD" id="cd00304">
    <property type="entry name" value="RT_like"/>
    <property type="match status" value="1"/>
</dbReference>
<evidence type="ECO:0000313" key="3">
    <source>
        <dbReference type="RefSeq" id="XP_050924570.1"/>
    </source>
</evidence>
<organism evidence="2 3">
    <name type="scientific">Lates calcarifer</name>
    <name type="common">Barramundi</name>
    <name type="synonym">Holocentrus calcarifer</name>
    <dbReference type="NCBI Taxonomy" id="8187"/>
    <lineage>
        <taxon>Eukaryota</taxon>
        <taxon>Metazoa</taxon>
        <taxon>Chordata</taxon>
        <taxon>Craniata</taxon>
        <taxon>Vertebrata</taxon>
        <taxon>Euteleostomi</taxon>
        <taxon>Actinopterygii</taxon>
        <taxon>Neopterygii</taxon>
        <taxon>Teleostei</taxon>
        <taxon>Neoteleostei</taxon>
        <taxon>Acanthomorphata</taxon>
        <taxon>Carangaria</taxon>
        <taxon>Carangaria incertae sedis</taxon>
        <taxon>Centropomidae</taxon>
        <taxon>Lates</taxon>
    </lineage>
</organism>
<dbReference type="Proteomes" id="UP000694890">
    <property type="component" value="Unplaced"/>
</dbReference>
<evidence type="ECO:0000259" key="1">
    <source>
        <dbReference type="PROSITE" id="PS50164"/>
    </source>
</evidence>
<dbReference type="PANTHER" id="PTHR21301:SF11">
    <property type="entry name" value="GIY-YIG DOMAIN-CONTAINING PROTEIN"/>
    <property type="match status" value="1"/>
</dbReference>
<dbReference type="InterPro" id="IPR000305">
    <property type="entry name" value="GIY-YIG_endonuc"/>
</dbReference>
<reference evidence="3" key="1">
    <citation type="submission" date="2025-08" db="UniProtKB">
        <authorList>
            <consortium name="RefSeq"/>
        </authorList>
    </citation>
    <scope>IDENTIFICATION</scope>
    <source>
        <tissue evidence="3">Brain</tissue>
    </source>
</reference>
<gene>
    <name evidence="3" type="primary">LOC127140827</name>
</gene>
<dbReference type="InterPro" id="IPR000477">
    <property type="entry name" value="RT_dom"/>
</dbReference>
<name>A0AAJ8B1K7_LATCA</name>
<dbReference type="InterPro" id="IPR058912">
    <property type="entry name" value="HTH_animal"/>
</dbReference>
<proteinExistence type="predicted"/>
<feature type="domain" description="GIY-YIG" evidence="1">
    <location>
        <begin position="501"/>
        <end position="590"/>
    </location>
</feature>
<dbReference type="PANTHER" id="PTHR21301">
    <property type="entry name" value="REVERSE TRANSCRIPTASE"/>
    <property type="match status" value="1"/>
</dbReference>
<protein>
    <submittedName>
        <fullName evidence="3">Uncharacterized protein LOC127140827</fullName>
    </submittedName>
</protein>
<sequence>MPILIEQSEWNRTYLFGVQGKTQGKNIILVNTVLAFARHAAWLRRNSALYKGREFAIELEVCGVQAHFQKLANVFWFKVCSCLEGVVTCETLKRDPTSRYKKKVTEYLQQLQKEGIIDKAQYYRLYPQDSIPCLYGLPKIHKEGAPLRPVVSSINSVTYNIAKHIAKILAPLVGNTPHHIHNSRDFVNKVRDLKMDTDETMVSYDVTSLFTCIPTSEALSTVRERLTQDNSLQTRTNLEPEHICQLLEMCLNTTYFQFNGKFYRQKHDCAMGSPVSPIVANLYMEEVEGKALNSFEGTTPSHWFRYVDDTWVKIKTKEVQAFSKHINSVDSNIKFTREDAKNNSLPFLDCQVNIEKDRSLHIGVYRKPIRTDQYLLFDSHHPLEHKIGVIRTLQHRADNVPTSSQAQGEEHMHLRDALKTCGYPTWTFLKTAAGSKKKTIDVVGKEKQNKRNNIVIPYVAGLSEKLRRIFNKHSIPVYFKPGNTLKQRLVHPKDRTPHTHKSNLVYAVQCNEECNDLYIGETKQPLHKRMAQHRRANSSGLDSAVYLHLKEKTHSFEDNKVHILDREDRWFERGVKEAIYVKVEKPSLNRGGGLRHHLSPIYNAALSSLPRRLNNLTSRKNNLSHVTRLM</sequence>
<accession>A0AAJ8B1K7</accession>
<dbReference type="RefSeq" id="XP_050924570.1">
    <property type="nucleotide sequence ID" value="XM_051068613.1"/>
</dbReference>
<dbReference type="KEGG" id="lcf:127140827"/>
<dbReference type="AlphaFoldDB" id="A0AAJ8B1K7"/>
<dbReference type="PROSITE" id="PS50164">
    <property type="entry name" value="GIY_YIG"/>
    <property type="match status" value="1"/>
</dbReference>
<dbReference type="Pfam" id="PF26215">
    <property type="entry name" value="HTH_animal"/>
    <property type="match status" value="1"/>
</dbReference>
<dbReference type="Pfam" id="PF00078">
    <property type="entry name" value="RVT_1"/>
    <property type="match status" value="1"/>
</dbReference>
<dbReference type="CDD" id="cd10442">
    <property type="entry name" value="GIY-YIG_PLEs"/>
    <property type="match status" value="1"/>
</dbReference>
<dbReference type="GeneID" id="127140827"/>